<accession>A7AWK8</accession>
<dbReference type="GO" id="GO:0000175">
    <property type="term" value="F:3'-5'-RNA exonuclease activity"/>
    <property type="evidence" value="ECO:0007669"/>
    <property type="project" value="UniProtKB-ARBA"/>
</dbReference>
<dbReference type="PANTHER" id="PTHR23355:SF35">
    <property type="entry name" value="EXOSOME COMPLEX EXONUCLEASE RRP44"/>
    <property type="match status" value="1"/>
</dbReference>
<evidence type="ECO:0000256" key="8">
    <source>
        <dbReference type="ARBA" id="ARBA00022884"/>
    </source>
</evidence>
<dbReference type="GO" id="GO:0004519">
    <property type="term" value="F:endonuclease activity"/>
    <property type="evidence" value="ECO:0007669"/>
    <property type="project" value="TreeGrafter"/>
</dbReference>
<evidence type="ECO:0000256" key="2">
    <source>
        <dbReference type="ARBA" id="ARBA00005785"/>
    </source>
</evidence>
<feature type="domain" description="RNB" evidence="12">
    <location>
        <begin position="500"/>
        <end position="829"/>
    </location>
</feature>
<dbReference type="InterPro" id="IPR022966">
    <property type="entry name" value="RNase_II/R_CS"/>
</dbReference>
<reference evidence="13 14" key="1">
    <citation type="journal article" date="2007" name="PLoS Pathog.">
        <title>Genome sequence of Babesia bovis and comparative analysis of apicomplexan hemoprotozoa.</title>
        <authorList>
            <person name="Brayton K.A."/>
            <person name="Lau A.O.T."/>
            <person name="Herndon D.R."/>
            <person name="Hannick L."/>
            <person name="Kappmeyer L.S."/>
            <person name="Berens S.J."/>
            <person name="Bidwell S.L."/>
            <person name="Brown W.C."/>
            <person name="Crabtree J."/>
            <person name="Fadrosh D."/>
            <person name="Feldblum T."/>
            <person name="Forberger H.A."/>
            <person name="Haas B.J."/>
            <person name="Howell J.M."/>
            <person name="Khouri H."/>
            <person name="Koo H."/>
            <person name="Mann D.J."/>
            <person name="Norimine J."/>
            <person name="Paulsen I.T."/>
            <person name="Radune D."/>
            <person name="Ren Q."/>
            <person name="Smith R.K. Jr."/>
            <person name="Suarez C.E."/>
            <person name="White O."/>
            <person name="Wortman J.R."/>
            <person name="Knowles D.P. Jr."/>
            <person name="McElwain T.F."/>
            <person name="Nene V.M."/>
        </authorList>
    </citation>
    <scope>NUCLEOTIDE SEQUENCE [LARGE SCALE GENOMIC DNA]</scope>
    <source>
        <strain evidence="13">T2Bo</strain>
    </source>
</reference>
<dbReference type="FunCoup" id="A7AWK8">
    <property type="interactions" value="308"/>
</dbReference>
<dbReference type="SUPFAM" id="SSF50249">
    <property type="entry name" value="Nucleic acid-binding proteins"/>
    <property type="match status" value="2"/>
</dbReference>
<dbReference type="AlphaFoldDB" id="A7AWK8"/>
<dbReference type="PROSITE" id="PS01175">
    <property type="entry name" value="RIBONUCLEASE_II"/>
    <property type="match status" value="1"/>
</dbReference>
<keyword evidence="14" id="KW-1185">Reference proteome</keyword>
<evidence type="ECO:0000256" key="5">
    <source>
        <dbReference type="ARBA" id="ARBA00022801"/>
    </source>
</evidence>
<dbReference type="InParanoid" id="A7AWK8"/>
<dbReference type="InterPro" id="IPR001900">
    <property type="entry name" value="RNase_II/R"/>
</dbReference>
<evidence type="ECO:0000259" key="12">
    <source>
        <dbReference type="SMART" id="SM00955"/>
    </source>
</evidence>
<dbReference type="KEGG" id="bbo:BBOV_I003540"/>
<dbReference type="PANTHER" id="PTHR23355">
    <property type="entry name" value="RIBONUCLEASE"/>
    <property type="match status" value="1"/>
</dbReference>
<name>A7AWK8_BABBO</name>
<dbReference type="Proteomes" id="UP000002173">
    <property type="component" value="Unassembled WGS sequence"/>
</dbReference>
<dbReference type="OMA" id="GQVMRNN"/>
<dbReference type="GeneID" id="5477220"/>
<keyword evidence="7" id="KW-0269">Exonuclease</keyword>
<dbReference type="Gene3D" id="2.40.50.690">
    <property type="match status" value="1"/>
</dbReference>
<evidence type="ECO:0000313" key="14">
    <source>
        <dbReference type="Proteomes" id="UP000002173"/>
    </source>
</evidence>
<dbReference type="Gene3D" id="3.40.50.1010">
    <property type="entry name" value="5'-nuclease"/>
    <property type="match status" value="1"/>
</dbReference>
<dbReference type="GO" id="GO:0000177">
    <property type="term" value="C:cytoplasmic exosome (RNase complex)"/>
    <property type="evidence" value="ECO:0007669"/>
    <property type="project" value="TreeGrafter"/>
</dbReference>
<dbReference type="GO" id="GO:0016075">
    <property type="term" value="P:rRNA catabolic process"/>
    <property type="evidence" value="ECO:0007669"/>
    <property type="project" value="TreeGrafter"/>
</dbReference>
<evidence type="ECO:0000256" key="3">
    <source>
        <dbReference type="ARBA" id="ARBA00022552"/>
    </source>
</evidence>
<keyword evidence="4" id="KW-0540">Nuclease</keyword>
<comment type="similarity">
    <text evidence="2 11">Belongs to the RNR ribonuclease family.</text>
</comment>
<dbReference type="GO" id="GO:0006364">
    <property type="term" value="P:rRNA processing"/>
    <property type="evidence" value="ECO:0007669"/>
    <property type="project" value="UniProtKB-KW"/>
</dbReference>
<sequence length="951" mass="107596">MIDADDVLTEQLPLKRSVRTFWRASGHSNVKRFTREVYYRTDLGCGLDSCTECPRSSTQGTLDGSKPILILTVDVLLNQMTFCERCLDNCVIPATVANEVRRRSLTLYARMKRLILSGTGNDVVMNDVDHVPKSFYLFSNENFEPTHVEERGNITTAQRDELLIERCAEWYRSHVPSSNRVIILRNNNSQDPLVNEDALSVDSDPSASGSSALERLTVEDWATELKPIVTDVFEYVAARRTDQRHHSDNASDDGSIYPAHLSEMEMQDGIDSGRYHRGVLHMYPGSFQNGYVSCGEDEYKVCGTYNLNRAIHGDAVCIEIVTDGMDVVVPDSGDDAAVPEDIVAEDSEDIKLLDVDKTDKPLECLKKECRVVGILKRNWREYCGTLMAVDEAIDMVGHSHMVQRIFVPVDARIPYICIDTRKSSELENKRIVVVIDSWDRFSRKPSGHWVEIIGDVEDLETESAVILREHEVITREFPPKAYMELPPADWKPGAEDIKLRKDFRKNLVFSVDPPGCKDIDDALGFSVLDNGNIEVSVHIADVTHFVKAGSFIDKEASKRCTTVYLVDRRTDMLPSLLTTNLCSLVPNEDRLCFSVVWQFDRNNEIVDTQFYKGIIRSSRAFTYKDAQDLIDAGGSDNITEALKGLDNIAKILRAKRFESGAVELESPEVKFEYELTDVRKMQKYVLYDTNRMVEEFMLLANVSVATKIFERFPTSALLRRHPPPVDERLKVLQRSLSQHGIEFEFGNSRDLNLSLKRLVQSGDPRLGSALRIMTTRCMSQAVYCHSGEAGVTSFKHYGLSSELYTHFTSPIRRYADVIVHRMLAAALDIEAMDTSFYQELSSQCEVLNKRHRNATWCGRESSRLFAYLFLKQKGEVTATATVIGTSEKRICVIAHELGIEATARVDISEFDAQTQRATLACGKHVNLFDHVTVKLSAENKHYRYNIKAELI</sequence>
<reference evidence="14" key="2">
    <citation type="journal article" date="2020" name="Data Brief">
        <title>Transcriptome dataset of Babesia bovis life stages within vertebrate and invertebrate hosts.</title>
        <authorList>
            <person name="Ueti M.W."/>
            <person name="Johnson W.C."/>
            <person name="Kappmeyer L.S."/>
            <person name="Herndon D.R."/>
            <person name="Mousel M.R."/>
            <person name="Reif K.E."/>
            <person name="Taus N.S."/>
            <person name="Ifeonu O.O."/>
            <person name="Silva J.C."/>
            <person name="Suarez C.E."/>
            <person name="Brayton K.A."/>
        </authorList>
    </citation>
    <scope>NUCLEOTIDE SEQUENCE [LARGE SCALE GENOMIC DNA]</scope>
</reference>
<keyword evidence="8" id="KW-0694">RNA-binding</keyword>
<dbReference type="Pfam" id="PF00773">
    <property type="entry name" value="RNB"/>
    <property type="match status" value="1"/>
</dbReference>
<gene>
    <name evidence="13" type="ORF">BBOV_I003540</name>
</gene>
<comment type="subcellular location">
    <subcellularLocation>
        <location evidence="1">Nucleus</location>
    </subcellularLocation>
</comment>
<evidence type="ECO:0000313" key="13">
    <source>
        <dbReference type="EMBL" id="EDO05436.1"/>
    </source>
</evidence>
<comment type="caution">
    <text evidence="13">The sequence shown here is derived from an EMBL/GenBank/DDBJ whole genome shotgun (WGS) entry which is preliminary data.</text>
</comment>
<dbReference type="InterPro" id="IPR041505">
    <property type="entry name" value="Dis3_CSD2"/>
</dbReference>
<keyword evidence="5" id="KW-0378">Hydrolase</keyword>
<dbReference type="STRING" id="5865.A7AWK8"/>
<keyword evidence="6" id="KW-0271">Exosome</keyword>
<keyword evidence="9" id="KW-0539">Nucleus</keyword>
<dbReference type="VEuPathDB" id="PiroplasmaDB:BBOV_I003540"/>
<evidence type="ECO:0000256" key="6">
    <source>
        <dbReference type="ARBA" id="ARBA00022835"/>
    </source>
</evidence>
<dbReference type="GO" id="GO:0071031">
    <property type="term" value="P:nuclear mRNA surveillance of mRNA 3'-end processing"/>
    <property type="evidence" value="ECO:0007669"/>
    <property type="project" value="TreeGrafter"/>
</dbReference>
<proteinExistence type="inferred from homology"/>
<evidence type="ECO:0000256" key="7">
    <source>
        <dbReference type="ARBA" id="ARBA00022839"/>
    </source>
</evidence>
<dbReference type="GO" id="GO:0000176">
    <property type="term" value="C:nuclear exosome (RNase complex)"/>
    <property type="evidence" value="ECO:0007669"/>
    <property type="project" value="TreeGrafter"/>
</dbReference>
<dbReference type="SMART" id="SM00955">
    <property type="entry name" value="RNB"/>
    <property type="match status" value="1"/>
</dbReference>
<dbReference type="RefSeq" id="XP_001609004.1">
    <property type="nucleotide sequence ID" value="XM_001608954.1"/>
</dbReference>
<dbReference type="FunFam" id="2.40.50.700:FF:000001">
    <property type="entry name" value="Exosome complex exonuclease exoribonuclease (Rrp44)"/>
    <property type="match status" value="1"/>
</dbReference>
<protein>
    <recommendedName>
        <fullName evidence="10">Ribosomal RNA-processing protein 44</fullName>
    </recommendedName>
</protein>
<organism evidence="13 14">
    <name type="scientific">Babesia bovis</name>
    <dbReference type="NCBI Taxonomy" id="5865"/>
    <lineage>
        <taxon>Eukaryota</taxon>
        <taxon>Sar</taxon>
        <taxon>Alveolata</taxon>
        <taxon>Apicomplexa</taxon>
        <taxon>Aconoidasida</taxon>
        <taxon>Piroplasmida</taxon>
        <taxon>Babesiidae</taxon>
        <taxon>Babesia</taxon>
    </lineage>
</organism>
<reference evidence="14" key="3">
    <citation type="journal article" date="2021" name="Int. J. Parasitol.">
        <title>Comparative analysis of gene expression between Babesia bovis blood stages and kinetes allowed by improved genome annotation.</title>
        <authorList>
            <person name="Ueti M.W."/>
            <person name="Johnson W.C."/>
            <person name="Kappmeyer L.S."/>
            <person name="Herndon D.R."/>
            <person name="Mousel M.R."/>
            <person name="Reif K.E."/>
            <person name="Taus N.S."/>
            <person name="Ifeonu O.O."/>
            <person name="Silva J.C."/>
            <person name="Suarez C.E."/>
            <person name="Brayton K.A."/>
        </authorList>
    </citation>
    <scope>NUCLEOTIDE SEQUENCE [LARGE SCALE GENOMIC DNA]</scope>
</reference>
<dbReference type="InterPro" id="IPR050180">
    <property type="entry name" value="RNR_Ribonuclease"/>
</dbReference>
<dbReference type="EMBL" id="AAXT01000005">
    <property type="protein sequence ID" value="EDO05436.1"/>
    <property type="molecule type" value="Genomic_DNA"/>
</dbReference>
<dbReference type="InterPro" id="IPR012340">
    <property type="entry name" value="NA-bd_OB-fold"/>
</dbReference>
<evidence type="ECO:0000256" key="4">
    <source>
        <dbReference type="ARBA" id="ARBA00022722"/>
    </source>
</evidence>
<dbReference type="Pfam" id="PF17849">
    <property type="entry name" value="OB_Dis3"/>
    <property type="match status" value="1"/>
</dbReference>
<evidence type="ECO:0000256" key="1">
    <source>
        <dbReference type="ARBA" id="ARBA00004123"/>
    </source>
</evidence>
<dbReference type="eggNOG" id="KOG2102">
    <property type="taxonomic scope" value="Eukaryota"/>
</dbReference>
<dbReference type="CDD" id="cd09862">
    <property type="entry name" value="PIN_Rrp44-like"/>
    <property type="match status" value="1"/>
</dbReference>
<evidence type="ECO:0000256" key="10">
    <source>
        <dbReference type="ARBA" id="ARBA00077930"/>
    </source>
</evidence>
<keyword evidence="3" id="KW-0698">rRNA processing</keyword>
<evidence type="ECO:0000256" key="11">
    <source>
        <dbReference type="RuleBase" id="RU003901"/>
    </source>
</evidence>
<dbReference type="Gene3D" id="2.40.50.700">
    <property type="match status" value="1"/>
</dbReference>
<evidence type="ECO:0000256" key="9">
    <source>
        <dbReference type="ARBA" id="ARBA00023242"/>
    </source>
</evidence>
<dbReference type="GO" id="GO:0003723">
    <property type="term" value="F:RNA binding"/>
    <property type="evidence" value="ECO:0007669"/>
    <property type="project" value="UniProtKB-KW"/>
</dbReference>